<accession>A0ABV7LG59</accession>
<dbReference type="Pfam" id="PF05939">
    <property type="entry name" value="Phage_min_tail"/>
    <property type="match status" value="1"/>
</dbReference>
<dbReference type="Proteomes" id="UP001595536">
    <property type="component" value="Unassembled WGS sequence"/>
</dbReference>
<sequence>MALQAFTSPYPPSKSVDRPEVKVLTAEFGDGYTQSAGDGMNNIRRVLTLTWDNLTPAQAGAIETFLRNHNG</sequence>
<dbReference type="RefSeq" id="WP_376828904.1">
    <property type="nucleotide sequence ID" value="NZ_JBHLWR010000004.1"/>
</dbReference>
<protein>
    <submittedName>
        <fullName evidence="1">Phage tail protein</fullName>
    </submittedName>
</protein>
<comment type="caution">
    <text evidence="1">The sequence shown here is derived from an EMBL/GenBank/DDBJ whole genome shotgun (WGS) entry which is preliminary data.</text>
</comment>
<dbReference type="InterPro" id="IPR010265">
    <property type="entry name" value="Phage_lambda_TipM"/>
</dbReference>
<keyword evidence="2" id="KW-1185">Reference proteome</keyword>
<evidence type="ECO:0000313" key="2">
    <source>
        <dbReference type="Proteomes" id="UP001595536"/>
    </source>
</evidence>
<name>A0ABV7LG59_9HYPH</name>
<reference evidence="2" key="1">
    <citation type="journal article" date="2019" name="Int. J. Syst. Evol. Microbiol.">
        <title>The Global Catalogue of Microorganisms (GCM) 10K type strain sequencing project: providing services to taxonomists for standard genome sequencing and annotation.</title>
        <authorList>
            <consortium name="The Broad Institute Genomics Platform"/>
            <consortium name="The Broad Institute Genome Sequencing Center for Infectious Disease"/>
            <person name="Wu L."/>
            <person name="Ma J."/>
        </authorList>
    </citation>
    <scope>NUCLEOTIDE SEQUENCE [LARGE SCALE GENOMIC DNA]</scope>
    <source>
        <strain evidence="2">CCM 7941</strain>
    </source>
</reference>
<proteinExistence type="predicted"/>
<gene>
    <name evidence="1" type="ORF">ACFOEX_10130</name>
</gene>
<organism evidence="1 2">
    <name type="scientific">Camelimonas abortus</name>
    <dbReference type="NCBI Taxonomy" id="1017184"/>
    <lineage>
        <taxon>Bacteria</taxon>
        <taxon>Pseudomonadati</taxon>
        <taxon>Pseudomonadota</taxon>
        <taxon>Alphaproteobacteria</taxon>
        <taxon>Hyphomicrobiales</taxon>
        <taxon>Chelatococcaceae</taxon>
        <taxon>Camelimonas</taxon>
    </lineage>
</organism>
<dbReference type="EMBL" id="JBHRUV010000052">
    <property type="protein sequence ID" value="MFC3266708.1"/>
    <property type="molecule type" value="Genomic_DNA"/>
</dbReference>
<evidence type="ECO:0000313" key="1">
    <source>
        <dbReference type="EMBL" id="MFC3266708.1"/>
    </source>
</evidence>